<gene>
    <name evidence="4" type="ORF">RCL2_000850100</name>
    <name evidence="3" type="ORF">RclHR1_11580011</name>
</gene>
<evidence type="ECO:0000256" key="1">
    <source>
        <dbReference type="SAM" id="MobiDB-lite"/>
    </source>
</evidence>
<name>A0A2Z6Q4R6_9GLOM</name>
<dbReference type="Proteomes" id="UP000615446">
    <property type="component" value="Unassembled WGS sequence"/>
</dbReference>
<evidence type="ECO:0000313" key="4">
    <source>
        <dbReference type="EMBL" id="GES81250.1"/>
    </source>
</evidence>
<dbReference type="AlphaFoldDB" id="A0A2Z6Q4R6"/>
<organism evidence="3 5">
    <name type="scientific">Rhizophagus clarus</name>
    <dbReference type="NCBI Taxonomy" id="94130"/>
    <lineage>
        <taxon>Eukaryota</taxon>
        <taxon>Fungi</taxon>
        <taxon>Fungi incertae sedis</taxon>
        <taxon>Mucoromycota</taxon>
        <taxon>Glomeromycotina</taxon>
        <taxon>Glomeromycetes</taxon>
        <taxon>Glomerales</taxon>
        <taxon>Glomeraceae</taxon>
        <taxon>Rhizophagus</taxon>
    </lineage>
</organism>
<feature type="compositionally biased region" description="Low complexity" evidence="1">
    <location>
        <begin position="140"/>
        <end position="166"/>
    </location>
</feature>
<feature type="region of interest" description="Disordered" evidence="1">
    <location>
        <begin position="108"/>
        <end position="173"/>
    </location>
</feature>
<proteinExistence type="predicted"/>
<feature type="compositionally biased region" description="Polar residues" evidence="1">
    <location>
        <begin position="110"/>
        <end position="130"/>
    </location>
</feature>
<dbReference type="OrthoDB" id="2412381at2759"/>
<dbReference type="Gene3D" id="1.10.10.60">
    <property type="entry name" value="Homeodomain-like"/>
    <property type="match status" value="1"/>
</dbReference>
<dbReference type="Proteomes" id="UP000247702">
    <property type="component" value="Unassembled WGS sequence"/>
</dbReference>
<evidence type="ECO:0000313" key="3">
    <source>
        <dbReference type="EMBL" id="GBB84990.1"/>
    </source>
</evidence>
<reference evidence="3 5" key="1">
    <citation type="submission" date="2017-11" db="EMBL/GenBank/DDBJ databases">
        <title>The genome of Rhizophagus clarus HR1 reveals common genetic basis of auxotrophy among arbuscular mycorrhizal fungi.</title>
        <authorList>
            <person name="Kobayashi Y."/>
        </authorList>
    </citation>
    <scope>NUCLEOTIDE SEQUENCE [LARGE SCALE GENOMIC DNA]</scope>
    <source>
        <strain evidence="3 5">HR1</strain>
    </source>
</reference>
<sequence>MSAQWNDEQTRILIDERKNGNEVYHRTPNRNKKDFWEDIANEINRVNNTNYFTGEDCNKKFLTLTRAYYTTKAYKEAMAGAKVGVKKKKRSLIGEHYYEEFSTEFWKEPGTQSPNVANVGTTSSNTPSRRQPSRIPRAIPSPNRSRPTTPSLSRPPSSGSRPMTPSFSQSAETINIYINYNEPDQE</sequence>
<evidence type="ECO:0000259" key="2">
    <source>
        <dbReference type="Pfam" id="PF13837"/>
    </source>
</evidence>
<comment type="caution">
    <text evidence="3">The sequence shown here is derived from an EMBL/GenBank/DDBJ whole genome shotgun (WGS) entry which is preliminary data.</text>
</comment>
<dbReference type="EMBL" id="BLAL01000054">
    <property type="protein sequence ID" value="GES81250.1"/>
    <property type="molecule type" value="Genomic_DNA"/>
</dbReference>
<feature type="domain" description="Myb/SANT-like DNA-binding" evidence="2">
    <location>
        <begin position="3"/>
        <end position="75"/>
    </location>
</feature>
<keyword evidence="5" id="KW-1185">Reference proteome</keyword>
<evidence type="ECO:0000313" key="5">
    <source>
        <dbReference type="Proteomes" id="UP000247702"/>
    </source>
</evidence>
<reference evidence="4" key="2">
    <citation type="submission" date="2019-10" db="EMBL/GenBank/DDBJ databases">
        <title>Conservation and host-specific expression of non-tandemly repeated heterogenous ribosome RNA gene in arbuscular mycorrhizal fungi.</title>
        <authorList>
            <person name="Maeda T."/>
            <person name="Kobayashi Y."/>
            <person name="Nakagawa T."/>
            <person name="Ezawa T."/>
            <person name="Yamaguchi K."/>
            <person name="Bino T."/>
            <person name="Nishimoto Y."/>
            <person name="Shigenobu S."/>
            <person name="Kawaguchi M."/>
        </authorList>
    </citation>
    <scope>NUCLEOTIDE SEQUENCE</scope>
    <source>
        <strain evidence="4">HR1</strain>
    </source>
</reference>
<accession>A0A2Z6Q4R6</accession>
<dbReference type="InterPro" id="IPR044822">
    <property type="entry name" value="Myb_DNA-bind_4"/>
</dbReference>
<protein>
    <recommendedName>
        <fullName evidence="2">Myb/SANT-like DNA-binding domain-containing protein</fullName>
    </recommendedName>
</protein>
<dbReference type="EMBL" id="BEXD01000178">
    <property type="protein sequence ID" value="GBB84990.1"/>
    <property type="molecule type" value="Genomic_DNA"/>
</dbReference>
<dbReference type="Pfam" id="PF13837">
    <property type="entry name" value="Myb_DNA-bind_4"/>
    <property type="match status" value="1"/>
</dbReference>